<dbReference type="OrthoDB" id="1265391at2"/>
<dbReference type="EMBL" id="LNXV01000029">
    <property type="protein sequence ID" value="KTC81602.1"/>
    <property type="molecule type" value="Genomic_DNA"/>
</dbReference>
<dbReference type="PATRIC" id="fig|29422.6.peg.2263"/>
<evidence type="ECO:0000313" key="4">
    <source>
        <dbReference type="EMBL" id="KTC81602.1"/>
    </source>
</evidence>
<dbReference type="InterPro" id="IPR052193">
    <property type="entry name" value="Peptidase_C59"/>
</dbReference>
<organism evidence="4 5">
    <name type="scientific">Legionella brunensis</name>
    <dbReference type="NCBI Taxonomy" id="29422"/>
    <lineage>
        <taxon>Bacteria</taxon>
        <taxon>Pseudomonadati</taxon>
        <taxon>Pseudomonadota</taxon>
        <taxon>Gammaproteobacteria</taxon>
        <taxon>Legionellales</taxon>
        <taxon>Legionellaceae</taxon>
        <taxon>Legionella</taxon>
    </lineage>
</organism>
<name>A0A0W0SE05_9GAMM</name>
<sequence length="133" mass="15483">MTNEPEYELQLQNLQYYEQRNCKRADLPLDDQSKSRFVRAACYLESLPMAQNQAQTVGLLASIAENVSIAHGMSRSEATWWRTYIDLNNHYYYFKSTLVPTIFWLNYATIDFSNPASYREINAHDTELIGDIT</sequence>
<dbReference type="Pfam" id="PF02275">
    <property type="entry name" value="CBAH"/>
    <property type="match status" value="1"/>
</dbReference>
<evidence type="ECO:0000259" key="3">
    <source>
        <dbReference type="Pfam" id="PF02275"/>
    </source>
</evidence>
<evidence type="ECO:0000256" key="2">
    <source>
        <dbReference type="ARBA" id="ARBA00022801"/>
    </source>
</evidence>
<dbReference type="EC" id="3.5.1.11" evidence="4"/>
<dbReference type="Gene3D" id="3.60.60.10">
    <property type="entry name" value="Penicillin V Acylase, Chain A"/>
    <property type="match status" value="1"/>
</dbReference>
<protein>
    <submittedName>
        <fullName evidence="4">Penicillin amidase</fullName>
        <ecNumber evidence="4">3.5.1.11</ecNumber>
    </submittedName>
</protein>
<dbReference type="AlphaFoldDB" id="A0A0W0SE05"/>
<dbReference type="PANTHER" id="PTHR35527:SF2">
    <property type="entry name" value="HYDROLASE"/>
    <property type="match status" value="1"/>
</dbReference>
<keyword evidence="2 4" id="KW-0378">Hydrolase</keyword>
<reference evidence="4 5" key="1">
    <citation type="submission" date="2015-11" db="EMBL/GenBank/DDBJ databases">
        <title>Genomic analysis of 38 Legionella species identifies large and diverse effector repertoires.</title>
        <authorList>
            <person name="Burstein D."/>
            <person name="Amaro F."/>
            <person name="Zusman T."/>
            <person name="Lifshitz Z."/>
            <person name="Cohen O."/>
            <person name="Gilbert J.A."/>
            <person name="Pupko T."/>
            <person name="Shuman H.A."/>
            <person name="Segal G."/>
        </authorList>
    </citation>
    <scope>NUCLEOTIDE SEQUENCE [LARGE SCALE GENOMIC DNA]</scope>
    <source>
        <strain evidence="4 5">ATCC 43878</strain>
    </source>
</reference>
<comment type="caution">
    <text evidence="4">The sequence shown here is derived from an EMBL/GenBank/DDBJ whole genome shotgun (WGS) entry which is preliminary data.</text>
</comment>
<dbReference type="GO" id="GO:0008953">
    <property type="term" value="F:penicillin amidase activity"/>
    <property type="evidence" value="ECO:0007669"/>
    <property type="project" value="UniProtKB-EC"/>
</dbReference>
<dbReference type="InterPro" id="IPR029055">
    <property type="entry name" value="Ntn_hydrolases_N"/>
</dbReference>
<comment type="similarity">
    <text evidence="1">Belongs to the peptidase C59 family.</text>
</comment>
<dbReference type="PANTHER" id="PTHR35527">
    <property type="entry name" value="CHOLOYLGLYCINE HYDROLASE"/>
    <property type="match status" value="1"/>
</dbReference>
<feature type="domain" description="Choloylglycine hydrolase/NAAA C-terminal" evidence="3">
    <location>
        <begin position="1"/>
        <end position="106"/>
    </location>
</feature>
<dbReference type="STRING" id="29422.Lbru_2122"/>
<evidence type="ECO:0000256" key="1">
    <source>
        <dbReference type="ARBA" id="ARBA00006625"/>
    </source>
</evidence>
<gene>
    <name evidence="4" type="ORF">Lbru_2122</name>
</gene>
<dbReference type="InterPro" id="IPR029132">
    <property type="entry name" value="CBAH/NAAA_C"/>
</dbReference>
<evidence type="ECO:0000313" key="5">
    <source>
        <dbReference type="Proteomes" id="UP000054742"/>
    </source>
</evidence>
<keyword evidence="5" id="KW-1185">Reference proteome</keyword>
<dbReference type="SUPFAM" id="SSF56235">
    <property type="entry name" value="N-terminal nucleophile aminohydrolases (Ntn hydrolases)"/>
    <property type="match status" value="1"/>
</dbReference>
<accession>A0A0W0SE05</accession>
<dbReference type="Proteomes" id="UP000054742">
    <property type="component" value="Unassembled WGS sequence"/>
</dbReference>
<proteinExistence type="inferred from homology"/>